<organism evidence="4">
    <name type="scientific">marine metagenome</name>
    <dbReference type="NCBI Taxonomy" id="408172"/>
    <lineage>
        <taxon>unclassified sequences</taxon>
        <taxon>metagenomes</taxon>
        <taxon>ecological metagenomes</taxon>
    </lineage>
</organism>
<reference evidence="4" key="1">
    <citation type="submission" date="2018-05" db="EMBL/GenBank/DDBJ databases">
        <authorList>
            <person name="Lanie J.A."/>
            <person name="Ng W.-L."/>
            <person name="Kazmierczak K.M."/>
            <person name="Andrzejewski T.M."/>
            <person name="Davidsen T.M."/>
            <person name="Wayne K.J."/>
            <person name="Tettelin H."/>
            <person name="Glass J.I."/>
            <person name="Rusch D."/>
            <person name="Podicherti R."/>
            <person name="Tsui H.-C.T."/>
            <person name="Winkler M.E."/>
        </authorList>
    </citation>
    <scope>NUCLEOTIDE SEQUENCE</scope>
</reference>
<keyword evidence="2" id="KW-0689">Ribosomal protein</keyword>
<dbReference type="AlphaFoldDB" id="A0A381QL49"/>
<dbReference type="NCBIfam" id="TIGR00012">
    <property type="entry name" value="L29"/>
    <property type="match status" value="1"/>
</dbReference>
<evidence type="ECO:0000313" key="4">
    <source>
        <dbReference type="EMBL" id="SUZ80086.1"/>
    </source>
</evidence>
<dbReference type="GO" id="GO:0006412">
    <property type="term" value="P:translation"/>
    <property type="evidence" value="ECO:0007669"/>
    <property type="project" value="InterPro"/>
</dbReference>
<dbReference type="InterPro" id="IPR036049">
    <property type="entry name" value="Ribosomal_uL29_sf"/>
</dbReference>
<gene>
    <name evidence="4" type="ORF">METZ01_LOCUS32940</name>
</gene>
<evidence type="ECO:0000256" key="2">
    <source>
        <dbReference type="ARBA" id="ARBA00022980"/>
    </source>
</evidence>
<dbReference type="Gene3D" id="1.10.287.310">
    <property type="match status" value="1"/>
</dbReference>
<evidence type="ECO:0008006" key="5">
    <source>
        <dbReference type="Google" id="ProtNLM"/>
    </source>
</evidence>
<protein>
    <recommendedName>
        <fullName evidence="5">50S ribosomal protein L29</fullName>
    </recommendedName>
</protein>
<comment type="similarity">
    <text evidence="1">Belongs to the universal ribosomal protein uL29 family.</text>
</comment>
<dbReference type="CDD" id="cd00427">
    <property type="entry name" value="Ribosomal_L29_HIP"/>
    <property type="match status" value="1"/>
</dbReference>
<dbReference type="InterPro" id="IPR001854">
    <property type="entry name" value="Ribosomal_uL29"/>
</dbReference>
<dbReference type="SUPFAM" id="SSF46561">
    <property type="entry name" value="Ribosomal protein L29 (L29p)"/>
    <property type="match status" value="1"/>
</dbReference>
<proteinExistence type="inferred from homology"/>
<name>A0A381QL49_9ZZZZ</name>
<accession>A0A381QL49</accession>
<dbReference type="Pfam" id="PF00831">
    <property type="entry name" value="Ribosomal_L29"/>
    <property type="match status" value="1"/>
</dbReference>
<keyword evidence="3" id="KW-0687">Ribonucleoprotein</keyword>
<dbReference type="GO" id="GO:1990904">
    <property type="term" value="C:ribonucleoprotein complex"/>
    <property type="evidence" value="ECO:0007669"/>
    <property type="project" value="UniProtKB-KW"/>
</dbReference>
<dbReference type="EMBL" id="UINC01001414">
    <property type="protein sequence ID" value="SUZ80086.1"/>
    <property type="molecule type" value="Genomic_DNA"/>
</dbReference>
<dbReference type="HAMAP" id="MF_00374">
    <property type="entry name" value="Ribosomal_uL29"/>
    <property type="match status" value="1"/>
</dbReference>
<evidence type="ECO:0000256" key="3">
    <source>
        <dbReference type="ARBA" id="ARBA00023274"/>
    </source>
</evidence>
<evidence type="ECO:0000256" key="1">
    <source>
        <dbReference type="ARBA" id="ARBA00009254"/>
    </source>
</evidence>
<dbReference type="GO" id="GO:0005840">
    <property type="term" value="C:ribosome"/>
    <property type="evidence" value="ECO:0007669"/>
    <property type="project" value="UniProtKB-KW"/>
</dbReference>
<dbReference type="GO" id="GO:0003735">
    <property type="term" value="F:structural constituent of ribosome"/>
    <property type="evidence" value="ECO:0007669"/>
    <property type="project" value="InterPro"/>
</dbReference>
<sequence length="78" mass="8712">MAKNRSLTDLGDTDLLERFSDAKEELFNLRFQLVTGQLENYARVGSIKKEIARVLTEIRAREIDAADALEAAGEEVAD</sequence>